<evidence type="ECO:0000313" key="7">
    <source>
        <dbReference type="EMBL" id="RQH50291.1"/>
    </source>
</evidence>
<gene>
    <name evidence="7" type="ORF">D5R40_06200</name>
</gene>
<dbReference type="GO" id="GO:0016616">
    <property type="term" value="F:oxidoreductase activity, acting on the CH-OH group of donors, NAD or NADP as acceptor"/>
    <property type="evidence" value="ECO:0007669"/>
    <property type="project" value="InterPro"/>
</dbReference>
<dbReference type="InterPro" id="IPR050418">
    <property type="entry name" value="D-iso_2-hydroxyacid_DH_PdxB"/>
</dbReference>
<protein>
    <submittedName>
        <fullName evidence="7">Hydroxyacid dehydrogenase</fullName>
    </submittedName>
</protein>
<dbReference type="PANTHER" id="PTHR43761">
    <property type="entry name" value="D-ISOMER SPECIFIC 2-HYDROXYACID DEHYDROGENASE FAMILY PROTEIN (AFU_ORTHOLOGUE AFUA_1G13630)"/>
    <property type="match status" value="1"/>
</dbReference>
<evidence type="ECO:0000256" key="3">
    <source>
        <dbReference type="ARBA" id="ARBA00023027"/>
    </source>
</evidence>
<name>A0A3N6PRN7_9CYAN</name>
<dbReference type="SUPFAM" id="SSF51735">
    <property type="entry name" value="NAD(P)-binding Rossmann-fold domains"/>
    <property type="match status" value="1"/>
</dbReference>
<comment type="similarity">
    <text evidence="1 4">Belongs to the D-isomer specific 2-hydroxyacid dehydrogenase family.</text>
</comment>
<evidence type="ECO:0000259" key="6">
    <source>
        <dbReference type="Pfam" id="PF02826"/>
    </source>
</evidence>
<keyword evidence="8" id="KW-1185">Reference proteome</keyword>
<dbReference type="OrthoDB" id="9805416at2"/>
<dbReference type="InterPro" id="IPR036291">
    <property type="entry name" value="NAD(P)-bd_dom_sf"/>
</dbReference>
<dbReference type="Pfam" id="PF02826">
    <property type="entry name" value="2-Hacid_dh_C"/>
    <property type="match status" value="1"/>
</dbReference>
<feature type="domain" description="D-isomer specific 2-hydroxyacid dehydrogenase NAD-binding" evidence="6">
    <location>
        <begin position="110"/>
        <end position="273"/>
    </location>
</feature>
<accession>A0A3N6PRN7</accession>
<sequence>MKKCLFLNNREPYPEDIFNHLSHANVVWYQDNSGSFSLEKILETHNDTEILITTFMNLDASNLSKLPQLEFILATTTETSYIDREYCHQNNIKVVNTPKYTGASVAEHAVALMLSAAKRIVDFNTKVRSGDFQLFEHQGMELSGKKVGIIGMGDIGKRIAKILQGFEMKVKYSNRSQLTTSLGIQTDLNTLLSESDVIFLTLPLNQDTKNIINFQNISQIKKGAILINISPDKLIEFNALKWALEDGKLSYAGVDLLSEDEKYFQLPNLIITPRRGWYTKESFTRRIKMVVETLTNYLRNF</sequence>
<keyword evidence="3" id="KW-0520">NAD</keyword>
<dbReference type="RefSeq" id="WP_124144727.1">
    <property type="nucleotide sequence ID" value="NZ_CAWOKI010000033.1"/>
</dbReference>
<dbReference type="SUPFAM" id="SSF52283">
    <property type="entry name" value="Formate/glycerate dehydrogenase catalytic domain-like"/>
    <property type="match status" value="1"/>
</dbReference>
<dbReference type="AlphaFoldDB" id="A0A3N6PRN7"/>
<keyword evidence="2 4" id="KW-0560">Oxidoreductase</keyword>
<reference evidence="7 8" key="1">
    <citation type="journal article" date="2018" name="ACS Chem. Biol.">
        <title>Ketoreductase domain dysfunction expands chemodiversity: malyngamide biosynthesis in the cyanobacterium Okeania hirsuta.</title>
        <authorList>
            <person name="Moss N.A."/>
            <person name="Leao T."/>
            <person name="Rankin M."/>
            <person name="McCullough T.M."/>
            <person name="Qu P."/>
            <person name="Korobeynikov A."/>
            <person name="Smith J.L."/>
            <person name="Gerwick L."/>
            <person name="Gerwick W.H."/>
        </authorList>
    </citation>
    <scope>NUCLEOTIDE SEQUENCE [LARGE SCALE GENOMIC DNA]</scope>
    <source>
        <strain evidence="7 8">PAB10Feb10-1</strain>
    </source>
</reference>
<dbReference type="Pfam" id="PF00389">
    <property type="entry name" value="2-Hacid_dh"/>
    <property type="match status" value="1"/>
</dbReference>
<evidence type="ECO:0000256" key="4">
    <source>
        <dbReference type="RuleBase" id="RU003719"/>
    </source>
</evidence>
<dbReference type="Proteomes" id="UP000269154">
    <property type="component" value="Unassembled WGS sequence"/>
</dbReference>
<evidence type="ECO:0000259" key="5">
    <source>
        <dbReference type="Pfam" id="PF00389"/>
    </source>
</evidence>
<comment type="caution">
    <text evidence="7">The sequence shown here is derived from an EMBL/GenBank/DDBJ whole genome shotgun (WGS) entry which is preliminary data.</text>
</comment>
<evidence type="ECO:0000256" key="1">
    <source>
        <dbReference type="ARBA" id="ARBA00005854"/>
    </source>
</evidence>
<dbReference type="Gene3D" id="3.40.50.720">
    <property type="entry name" value="NAD(P)-binding Rossmann-like Domain"/>
    <property type="match status" value="2"/>
</dbReference>
<dbReference type="EMBL" id="RCBY01000022">
    <property type="protein sequence ID" value="RQH50291.1"/>
    <property type="molecule type" value="Genomic_DNA"/>
</dbReference>
<proteinExistence type="inferred from homology"/>
<evidence type="ECO:0000313" key="8">
    <source>
        <dbReference type="Proteomes" id="UP000269154"/>
    </source>
</evidence>
<dbReference type="GO" id="GO:0051287">
    <property type="term" value="F:NAD binding"/>
    <property type="evidence" value="ECO:0007669"/>
    <property type="project" value="InterPro"/>
</dbReference>
<dbReference type="InterPro" id="IPR006139">
    <property type="entry name" value="D-isomer_2_OHA_DH_cat_dom"/>
</dbReference>
<evidence type="ECO:0000256" key="2">
    <source>
        <dbReference type="ARBA" id="ARBA00023002"/>
    </source>
</evidence>
<organism evidence="7 8">
    <name type="scientific">Okeania hirsuta</name>
    <dbReference type="NCBI Taxonomy" id="1458930"/>
    <lineage>
        <taxon>Bacteria</taxon>
        <taxon>Bacillati</taxon>
        <taxon>Cyanobacteriota</taxon>
        <taxon>Cyanophyceae</taxon>
        <taxon>Oscillatoriophycideae</taxon>
        <taxon>Oscillatoriales</taxon>
        <taxon>Microcoleaceae</taxon>
        <taxon>Okeania</taxon>
    </lineage>
</organism>
<feature type="domain" description="D-isomer specific 2-hydroxyacid dehydrogenase catalytic" evidence="5">
    <location>
        <begin position="11"/>
        <end position="300"/>
    </location>
</feature>
<dbReference type="InterPro" id="IPR006140">
    <property type="entry name" value="D-isomer_DH_NAD-bd"/>
</dbReference>
<dbReference type="PANTHER" id="PTHR43761:SF1">
    <property type="entry name" value="D-ISOMER SPECIFIC 2-HYDROXYACID DEHYDROGENASE CATALYTIC DOMAIN-CONTAINING PROTEIN-RELATED"/>
    <property type="match status" value="1"/>
</dbReference>
<dbReference type="CDD" id="cd05198">
    <property type="entry name" value="formate_dh_like"/>
    <property type="match status" value="1"/>
</dbReference>